<keyword evidence="6" id="KW-1133">Transmembrane helix</keyword>
<dbReference type="RefSeq" id="WP_064728073.1">
    <property type="nucleotide sequence ID" value="NZ_BMRX01000005.1"/>
</dbReference>
<accession>A0A191UYF4</accession>
<evidence type="ECO:0000313" key="9">
    <source>
        <dbReference type="Proteomes" id="UP000078468"/>
    </source>
</evidence>
<evidence type="ECO:0000256" key="1">
    <source>
        <dbReference type="ARBA" id="ARBA00022512"/>
    </source>
</evidence>
<keyword evidence="4" id="KW-0572">Peptidoglycan-anchor</keyword>
<feature type="compositionally biased region" description="Low complexity" evidence="5">
    <location>
        <begin position="252"/>
        <end position="264"/>
    </location>
</feature>
<feature type="signal peptide" evidence="7">
    <location>
        <begin position="1"/>
        <end position="29"/>
    </location>
</feature>
<dbReference type="PROSITE" id="PS51257">
    <property type="entry name" value="PROKAR_LIPOPROTEIN"/>
    <property type="match status" value="1"/>
</dbReference>
<gene>
    <name evidence="8" type="ORF">Spa2297_12195</name>
</gene>
<evidence type="ECO:0000256" key="7">
    <source>
        <dbReference type="SAM" id="SignalP"/>
    </source>
</evidence>
<feature type="region of interest" description="Disordered" evidence="5">
    <location>
        <begin position="211"/>
        <end position="301"/>
    </location>
</feature>
<organism evidence="8 9">
    <name type="scientific">Streptomyces parvulus</name>
    <dbReference type="NCBI Taxonomy" id="146923"/>
    <lineage>
        <taxon>Bacteria</taxon>
        <taxon>Bacillati</taxon>
        <taxon>Actinomycetota</taxon>
        <taxon>Actinomycetes</taxon>
        <taxon>Kitasatosporales</taxon>
        <taxon>Streptomycetaceae</taxon>
        <taxon>Streptomyces</taxon>
    </lineage>
</organism>
<keyword evidence="3 7" id="KW-0732">Signal</keyword>
<dbReference type="Proteomes" id="UP000078468">
    <property type="component" value="Chromosome"/>
</dbReference>
<feature type="region of interest" description="Disordered" evidence="5">
    <location>
        <begin position="138"/>
        <end position="169"/>
    </location>
</feature>
<dbReference type="GeneID" id="91305648"/>
<name>A0A191UYF4_9ACTN</name>
<feature type="transmembrane region" description="Helical" evidence="6">
    <location>
        <begin position="304"/>
        <end position="322"/>
    </location>
</feature>
<evidence type="ECO:0000256" key="3">
    <source>
        <dbReference type="ARBA" id="ARBA00022729"/>
    </source>
</evidence>
<dbReference type="AlphaFoldDB" id="A0A191UYF4"/>
<feature type="compositionally biased region" description="Acidic residues" evidence="5">
    <location>
        <begin position="140"/>
        <end position="154"/>
    </location>
</feature>
<evidence type="ECO:0000256" key="2">
    <source>
        <dbReference type="ARBA" id="ARBA00022525"/>
    </source>
</evidence>
<feature type="chain" id="PRO_5043433470" evidence="7">
    <location>
        <begin position="30"/>
        <end position="326"/>
    </location>
</feature>
<dbReference type="InterPro" id="IPR019931">
    <property type="entry name" value="LPXTG_anchor"/>
</dbReference>
<reference evidence="8 9" key="1">
    <citation type="submission" date="2016-05" db="EMBL/GenBank/DDBJ databases">
        <title>Non-Contiguous Finished Genome Sequence of Streptomyces parvulus 2297 Integrated Site-Specifically with Actinophage R4.</title>
        <authorList>
            <person name="Nishizawa T."/>
            <person name="Miura T."/>
            <person name="Harada C."/>
            <person name="Guo Y."/>
            <person name="Narisawa K."/>
            <person name="Ohta H."/>
            <person name="Takahashi H."/>
            <person name="Shirai M."/>
        </authorList>
    </citation>
    <scope>NUCLEOTIDE SEQUENCE [LARGE SCALE GENOMIC DNA]</scope>
    <source>
        <strain evidence="8 9">2297</strain>
    </source>
</reference>
<keyword evidence="1" id="KW-0134">Cell wall</keyword>
<dbReference type="EMBL" id="CP015866">
    <property type="protein sequence ID" value="ANJ07690.1"/>
    <property type="molecule type" value="Genomic_DNA"/>
</dbReference>
<feature type="compositionally biased region" description="Basic and acidic residues" evidence="5">
    <location>
        <begin position="160"/>
        <end position="169"/>
    </location>
</feature>
<keyword evidence="2" id="KW-0964">Secreted</keyword>
<dbReference type="PROSITE" id="PS50847">
    <property type="entry name" value="GRAM_POS_ANCHORING"/>
    <property type="match status" value="1"/>
</dbReference>
<feature type="compositionally biased region" description="Low complexity" evidence="5">
    <location>
        <begin position="232"/>
        <end position="242"/>
    </location>
</feature>
<protein>
    <submittedName>
        <fullName evidence="8">Uncharacterized protein</fullName>
    </submittedName>
</protein>
<dbReference type="KEGG" id="spav:Spa2297_12195"/>
<feature type="compositionally biased region" description="Basic and acidic residues" evidence="5">
    <location>
        <begin position="277"/>
        <end position="290"/>
    </location>
</feature>
<keyword evidence="6" id="KW-0812">Transmembrane</keyword>
<sequence length="326" mass="33581">MRLFTPTSPRPVAAAALLAACAAASPVLAPAVPAHADSRDPLPACTAPEDHTFPLTTRVHGGPAGYEPGGGFGVWYLDLTNTTSRTCSGIHPVVVLVDEGRALEPAQPQLEFYDGTTPRPVAFEKTDRDELVGAFGEAEAPAEEEADPETDPETNPEANPEARAEDGNADRFAGFTVAPGKTLTVKLRLSLTSDTAPGEVTANAAVVQRREGDGEWIGQSNDYRFRIGGGTPDDTPTGDPTPGRSPGPATPDDPGTGLPVPGEVPGERPGESAGESPGERPGERPAERPGELAATGPSRSVTPLAVTAALLLAAGTGAVALARRRR</sequence>
<evidence type="ECO:0000256" key="4">
    <source>
        <dbReference type="ARBA" id="ARBA00023088"/>
    </source>
</evidence>
<keyword evidence="6" id="KW-0472">Membrane</keyword>
<proteinExistence type="predicted"/>
<evidence type="ECO:0000256" key="6">
    <source>
        <dbReference type="SAM" id="Phobius"/>
    </source>
</evidence>
<evidence type="ECO:0000256" key="5">
    <source>
        <dbReference type="SAM" id="MobiDB-lite"/>
    </source>
</evidence>
<evidence type="ECO:0000313" key="8">
    <source>
        <dbReference type="EMBL" id="ANJ07690.1"/>
    </source>
</evidence>